<comment type="caution">
    <text evidence="10">The sequence shown here is derived from an EMBL/GenBank/DDBJ whole genome shotgun (WGS) entry which is preliminary data.</text>
</comment>
<feature type="region of interest" description="Disordered" evidence="8">
    <location>
        <begin position="1"/>
        <end position="211"/>
    </location>
</feature>
<dbReference type="AlphaFoldDB" id="A0A1X2HTC3"/>
<comment type="function">
    <text evidence="1">May be involved in a process influencing telomere capping.</text>
</comment>
<evidence type="ECO:0000256" key="8">
    <source>
        <dbReference type="SAM" id="MobiDB-lite"/>
    </source>
</evidence>
<evidence type="ECO:0000313" key="10">
    <source>
        <dbReference type="EMBL" id="ORZ02803.1"/>
    </source>
</evidence>
<dbReference type="Pfam" id="PF14474">
    <property type="entry name" value="RTC4"/>
    <property type="match status" value="1"/>
</dbReference>
<keyword evidence="11" id="KW-1185">Reference proteome</keyword>
<comment type="subcellular location">
    <subcellularLocation>
        <location evidence="3">Cytoplasm</location>
    </subcellularLocation>
    <subcellularLocation>
        <location evidence="2">Nucleus</location>
    </subcellularLocation>
</comment>
<feature type="domain" description="Restriction of telomere capping protein 4 C-terminal" evidence="9">
    <location>
        <begin position="336"/>
        <end position="475"/>
    </location>
</feature>
<dbReference type="Proteomes" id="UP000242180">
    <property type="component" value="Unassembled WGS sequence"/>
</dbReference>
<proteinExistence type="inferred from homology"/>
<evidence type="ECO:0000256" key="3">
    <source>
        <dbReference type="ARBA" id="ARBA00004496"/>
    </source>
</evidence>
<dbReference type="InterPro" id="IPR039024">
    <property type="entry name" value="RTC4"/>
</dbReference>
<accession>A0A1X2HTC3</accession>
<dbReference type="SMART" id="SM01312">
    <property type="entry name" value="RTC4"/>
    <property type="match status" value="1"/>
</dbReference>
<evidence type="ECO:0000256" key="6">
    <source>
        <dbReference type="ARBA" id="ARBA00022490"/>
    </source>
</evidence>
<evidence type="ECO:0000256" key="7">
    <source>
        <dbReference type="ARBA" id="ARBA00023242"/>
    </source>
</evidence>
<comment type="similarity">
    <text evidence="4">Belongs to the RTC4 family.</text>
</comment>
<protein>
    <recommendedName>
        <fullName evidence="5">Restriction of telomere capping protein 4</fullName>
    </recommendedName>
</protein>
<evidence type="ECO:0000256" key="5">
    <source>
        <dbReference type="ARBA" id="ARBA00015162"/>
    </source>
</evidence>
<evidence type="ECO:0000256" key="4">
    <source>
        <dbReference type="ARBA" id="ARBA00009461"/>
    </source>
</evidence>
<dbReference type="OrthoDB" id="128308at2759"/>
<reference evidence="10 11" key="1">
    <citation type="submission" date="2016-07" db="EMBL/GenBank/DDBJ databases">
        <title>Pervasive Adenine N6-methylation of Active Genes in Fungi.</title>
        <authorList>
            <consortium name="DOE Joint Genome Institute"/>
            <person name="Mondo S.J."/>
            <person name="Dannebaum R.O."/>
            <person name="Kuo R.C."/>
            <person name="Labutti K."/>
            <person name="Haridas S."/>
            <person name="Kuo A."/>
            <person name="Salamov A."/>
            <person name="Ahrendt S.R."/>
            <person name="Lipzen A."/>
            <person name="Sullivan W."/>
            <person name="Andreopoulos W.B."/>
            <person name="Clum A."/>
            <person name="Lindquist E."/>
            <person name="Daum C."/>
            <person name="Ramamoorthy G.K."/>
            <person name="Gryganskyi A."/>
            <person name="Culley D."/>
            <person name="Magnuson J.K."/>
            <person name="James T.Y."/>
            <person name="O'Malley M.A."/>
            <person name="Stajich J.E."/>
            <person name="Spatafora J.W."/>
            <person name="Visel A."/>
            <person name="Grigoriev I.V."/>
        </authorList>
    </citation>
    <scope>NUCLEOTIDE SEQUENCE [LARGE SCALE GENOMIC DNA]</scope>
    <source>
        <strain evidence="10 11">NRRL 2496</strain>
    </source>
</reference>
<dbReference type="InterPro" id="IPR028094">
    <property type="entry name" value="RTC4_C"/>
</dbReference>
<name>A0A1X2HTC3_SYNRA</name>
<organism evidence="10 11">
    <name type="scientific">Syncephalastrum racemosum</name>
    <name type="common">Filamentous fungus</name>
    <dbReference type="NCBI Taxonomy" id="13706"/>
    <lineage>
        <taxon>Eukaryota</taxon>
        <taxon>Fungi</taxon>
        <taxon>Fungi incertae sedis</taxon>
        <taxon>Mucoromycota</taxon>
        <taxon>Mucoromycotina</taxon>
        <taxon>Mucoromycetes</taxon>
        <taxon>Mucorales</taxon>
        <taxon>Syncephalastraceae</taxon>
        <taxon>Syncephalastrum</taxon>
    </lineage>
</organism>
<feature type="compositionally biased region" description="Basic residues" evidence="8">
    <location>
        <begin position="55"/>
        <end position="64"/>
    </location>
</feature>
<feature type="compositionally biased region" description="Basic and acidic residues" evidence="8">
    <location>
        <begin position="136"/>
        <end position="157"/>
    </location>
</feature>
<feature type="compositionally biased region" description="Polar residues" evidence="8">
    <location>
        <begin position="1"/>
        <end position="13"/>
    </location>
</feature>
<evidence type="ECO:0000313" key="11">
    <source>
        <dbReference type="Proteomes" id="UP000242180"/>
    </source>
</evidence>
<dbReference type="GO" id="GO:0005737">
    <property type="term" value="C:cytoplasm"/>
    <property type="evidence" value="ECO:0007669"/>
    <property type="project" value="UniProtKB-SubCell"/>
</dbReference>
<evidence type="ECO:0000256" key="2">
    <source>
        <dbReference type="ARBA" id="ARBA00004123"/>
    </source>
</evidence>
<keyword evidence="7" id="KW-0539">Nucleus</keyword>
<feature type="compositionally biased region" description="Low complexity" evidence="8">
    <location>
        <begin position="165"/>
        <end position="183"/>
    </location>
</feature>
<dbReference type="EMBL" id="MCGN01000001">
    <property type="protein sequence ID" value="ORZ02803.1"/>
    <property type="molecule type" value="Genomic_DNA"/>
</dbReference>
<dbReference type="PANTHER" id="PTHR41391:SF1">
    <property type="entry name" value="RESTRICTION OF TELOMERE CAPPING PROTEIN 4"/>
    <property type="match status" value="1"/>
</dbReference>
<dbReference type="InParanoid" id="A0A1X2HTC3"/>
<sequence>MGTTLSPKGTQASLVAGPTRARSTRSGKRKNYNESDTEDDHESTDSDFASGTHASAKRTSKQRQSRASAKQGPAKRKTTSVQASASLPADRSTVERKRVGSSQSSSTFAPTSKRSLPPNKATKTKASSQRQSLQRANKDIKDGDTEERAGETDDAFQHRPSLGRSQPSSPSSSQEQTSSQQDQLVIPSRRRTENKERLEDIKRKREKQEERIQQTRLNTVVQINRKRLECPYCNVRFERKPTKLLRAALKSIEEKDRAFEKQQTAHWHRTLGKNLSGKKIVVRRPVSSMEQFYFCRLHRIECELKPLGRERKYPSSMHFESLANRIQRLRGELMDVIRRKIDSPFRKTAQDAYQELGKNRARSSMGMMARFDETLPGYYGSKGASIILDTLNTMFLKTQILKPEDCAPQLPLEFIQQVLVPETGVRLIRQDLINRRLKKLGKGNTVSPKEMKAYTEEAFKVMRESVEYGSLVYPASQDDNPFANVKESDASSSSGEEI</sequence>
<evidence type="ECO:0000259" key="9">
    <source>
        <dbReference type="SMART" id="SM01312"/>
    </source>
</evidence>
<dbReference type="PANTHER" id="PTHR41391">
    <property type="entry name" value="RESTRICTION OF TELOMERE CAPPING PROTEIN 4"/>
    <property type="match status" value="1"/>
</dbReference>
<gene>
    <name evidence="10" type="ORF">BCR43DRAFT_482195</name>
</gene>
<feature type="region of interest" description="Disordered" evidence="8">
    <location>
        <begin position="474"/>
        <end position="498"/>
    </location>
</feature>
<dbReference type="GO" id="GO:0005634">
    <property type="term" value="C:nucleus"/>
    <property type="evidence" value="ECO:0007669"/>
    <property type="project" value="UniProtKB-SubCell"/>
</dbReference>
<feature type="compositionally biased region" description="Basic and acidic residues" evidence="8">
    <location>
        <begin position="190"/>
        <end position="211"/>
    </location>
</feature>
<keyword evidence="6" id="KW-0963">Cytoplasm</keyword>
<feature type="compositionally biased region" description="Polar residues" evidence="8">
    <location>
        <begin position="124"/>
        <end position="135"/>
    </location>
</feature>
<dbReference type="OMA" id="HRIECEL"/>
<evidence type="ECO:0000256" key="1">
    <source>
        <dbReference type="ARBA" id="ARBA00002738"/>
    </source>
</evidence>